<dbReference type="InterPro" id="IPR024607">
    <property type="entry name" value="Sulfatase_CS"/>
</dbReference>
<dbReference type="PANTHER" id="PTHR43108:SF6">
    <property type="entry name" value="N-SULPHOGLUCOSAMINE SULPHOHYDROLASE"/>
    <property type="match status" value="1"/>
</dbReference>
<evidence type="ECO:0000256" key="1">
    <source>
        <dbReference type="ARBA" id="ARBA00008779"/>
    </source>
</evidence>
<evidence type="ECO:0000256" key="2">
    <source>
        <dbReference type="ARBA" id="ARBA00022801"/>
    </source>
</evidence>
<dbReference type="SUPFAM" id="SSF53649">
    <property type="entry name" value="Alkaline phosphatase-like"/>
    <property type="match status" value="1"/>
</dbReference>
<dbReference type="PANTHER" id="PTHR43108">
    <property type="entry name" value="N-ACETYLGLUCOSAMINE-6-SULFATASE FAMILY MEMBER"/>
    <property type="match status" value="1"/>
</dbReference>
<dbReference type="Pfam" id="PF16347">
    <property type="entry name" value="SGSH_C"/>
    <property type="match status" value="1"/>
</dbReference>
<name>A0ABS7Z1H1_9SPHI</name>
<dbReference type="PROSITE" id="PS00523">
    <property type="entry name" value="SULFATASE_1"/>
    <property type="match status" value="1"/>
</dbReference>
<feature type="signal peptide" evidence="3">
    <location>
        <begin position="1"/>
        <end position="20"/>
    </location>
</feature>
<evidence type="ECO:0000313" key="6">
    <source>
        <dbReference type="Proteomes" id="UP001165302"/>
    </source>
</evidence>
<reference evidence="5" key="1">
    <citation type="submission" date="2020-10" db="EMBL/GenBank/DDBJ databases">
        <authorList>
            <person name="Lu T."/>
            <person name="Wang Q."/>
            <person name="Han X."/>
        </authorList>
    </citation>
    <scope>NUCLEOTIDE SEQUENCE</scope>
    <source>
        <strain evidence="5">WQ 366</strain>
    </source>
</reference>
<sequence length="508" mass="59229">MIKRLIMLTVVMGNIIFSHAQQSKPNVVIIISDDHSYQTIGAYGSKIGRTPQIDRIAKEGLIFNNAYVNNSICGPSRATLLTGKYSHKNGFKDNETSHFDFSQNLFVKDLQHVGYKTAWIGKIHLGHQLQGFNYYDILNDQGHYFNPDFISNKGTERVEGYVSDIVTDKAIDWLDSIDTKDPFCLVIGHKATHRTWMPDPKDFGAYDNDTFPLPETFYDDYSTRKAAVGQEMSIDKDMRMGYDLKMFESWDKMMADGNFKRMNEEQKKQYAAYYQPIYEKLQSDKLSGKALAEWKYRRYMIDYLNTAQSMDRNIGRVLDYLKANNLERNTIIIYLSDQGFYMGEHGWFDKRFMYQESFRTPFIMKYPKLIKNGVHTNASVVNADVAPTLLELAGVNKPSDMQGKSFVPVLKSAKKEHRKQIFYHYFENGEHAVSPHFGVKEGRYKLIRFYKRVESWELFDLQKDPQEMRNMYDDPKYKGVVKKMKKALLKQIKEFDDKEAADIFNKEI</sequence>
<evidence type="ECO:0000259" key="4">
    <source>
        <dbReference type="Pfam" id="PF16347"/>
    </source>
</evidence>
<dbReference type="Proteomes" id="UP001165302">
    <property type="component" value="Unassembled WGS sequence"/>
</dbReference>
<keyword evidence="2" id="KW-0378">Hydrolase</keyword>
<dbReference type="Pfam" id="PF01663">
    <property type="entry name" value="Phosphodiest"/>
    <property type="match status" value="1"/>
</dbReference>
<keyword evidence="3" id="KW-0732">Signal</keyword>
<dbReference type="InterPro" id="IPR017850">
    <property type="entry name" value="Alkaline_phosphatase_core_sf"/>
</dbReference>
<evidence type="ECO:0000256" key="3">
    <source>
        <dbReference type="SAM" id="SignalP"/>
    </source>
</evidence>
<dbReference type="CDD" id="cd16031">
    <property type="entry name" value="G6S_like"/>
    <property type="match status" value="1"/>
</dbReference>
<feature type="domain" description="N-sulphoglucosamine sulphohydrolase C-terminal" evidence="4">
    <location>
        <begin position="343"/>
        <end position="492"/>
    </location>
</feature>
<keyword evidence="6" id="KW-1185">Reference proteome</keyword>
<evidence type="ECO:0000313" key="5">
    <source>
        <dbReference type="EMBL" id="MCA5004020.1"/>
    </source>
</evidence>
<proteinExistence type="inferred from homology"/>
<comment type="caution">
    <text evidence="5">The sequence shown here is derived from an EMBL/GenBank/DDBJ whole genome shotgun (WGS) entry which is preliminary data.</text>
</comment>
<feature type="chain" id="PRO_5045247165" evidence="3">
    <location>
        <begin position="21"/>
        <end position="508"/>
    </location>
</feature>
<gene>
    <name evidence="5" type="ORF">IPZ78_02500</name>
</gene>
<dbReference type="InterPro" id="IPR032506">
    <property type="entry name" value="SGSH_C"/>
</dbReference>
<dbReference type="EMBL" id="JADEYP010000003">
    <property type="protein sequence ID" value="MCA5004020.1"/>
    <property type="molecule type" value="Genomic_DNA"/>
</dbReference>
<accession>A0ABS7Z1H1</accession>
<protein>
    <submittedName>
        <fullName evidence="5">Sulfatase</fullName>
    </submittedName>
</protein>
<dbReference type="InterPro" id="IPR002591">
    <property type="entry name" value="Phosphodiest/P_Trfase"/>
</dbReference>
<dbReference type="Gene3D" id="3.40.720.10">
    <property type="entry name" value="Alkaline Phosphatase, subunit A"/>
    <property type="match status" value="1"/>
</dbReference>
<comment type="similarity">
    <text evidence="1">Belongs to the sulfatase family.</text>
</comment>
<organism evidence="5 6">
    <name type="scientific">Sphingobacterium bovistauri</name>
    <dbReference type="NCBI Taxonomy" id="2781959"/>
    <lineage>
        <taxon>Bacteria</taxon>
        <taxon>Pseudomonadati</taxon>
        <taxon>Bacteroidota</taxon>
        <taxon>Sphingobacteriia</taxon>
        <taxon>Sphingobacteriales</taxon>
        <taxon>Sphingobacteriaceae</taxon>
        <taxon>Sphingobacterium</taxon>
    </lineage>
</organism>